<dbReference type="PANTHER" id="PTHR15887">
    <property type="entry name" value="TRANSMEMBRANE PROTEIN 69"/>
    <property type="match status" value="1"/>
</dbReference>
<keyword evidence="1" id="KW-0812">Transmembrane</keyword>
<gene>
    <name evidence="2" type="ORF">GGQ61_002357</name>
</gene>
<dbReference type="Pfam" id="PF11911">
    <property type="entry name" value="DUF3429"/>
    <property type="match status" value="1"/>
</dbReference>
<protein>
    <recommendedName>
        <fullName evidence="4">DUF3429 domain-containing protein</fullName>
    </recommendedName>
</protein>
<dbReference type="AlphaFoldDB" id="A0A840A0W8"/>
<name>A0A840A0W8_9CAUL</name>
<evidence type="ECO:0000313" key="3">
    <source>
        <dbReference type="Proteomes" id="UP000530564"/>
    </source>
</evidence>
<reference evidence="2 3" key="1">
    <citation type="submission" date="2020-08" db="EMBL/GenBank/DDBJ databases">
        <title>Genomic Encyclopedia of Type Strains, Phase IV (KMG-IV): sequencing the most valuable type-strain genomes for metagenomic binning, comparative biology and taxonomic classification.</title>
        <authorList>
            <person name="Goeker M."/>
        </authorList>
    </citation>
    <scope>NUCLEOTIDE SEQUENCE [LARGE SCALE GENOMIC DNA]</scope>
    <source>
        <strain evidence="2 3">DSM 21793</strain>
    </source>
</reference>
<dbReference type="InterPro" id="IPR021836">
    <property type="entry name" value="DUF3429"/>
</dbReference>
<feature type="transmembrane region" description="Helical" evidence="1">
    <location>
        <begin position="131"/>
        <end position="149"/>
    </location>
</feature>
<keyword evidence="1" id="KW-1133">Transmembrane helix</keyword>
<dbReference type="EMBL" id="JACIDK010000003">
    <property type="protein sequence ID" value="MBB3891629.1"/>
    <property type="molecule type" value="Genomic_DNA"/>
</dbReference>
<evidence type="ECO:0008006" key="4">
    <source>
        <dbReference type="Google" id="ProtNLM"/>
    </source>
</evidence>
<feature type="transmembrane region" description="Helical" evidence="1">
    <location>
        <begin position="49"/>
        <end position="68"/>
    </location>
</feature>
<feature type="transmembrane region" description="Helical" evidence="1">
    <location>
        <begin position="103"/>
        <end position="119"/>
    </location>
</feature>
<feature type="transmembrane region" description="Helical" evidence="1">
    <location>
        <begin position="17"/>
        <end position="37"/>
    </location>
</feature>
<organism evidence="2 3">
    <name type="scientific">Phenylobacterium haematophilum</name>
    <dbReference type="NCBI Taxonomy" id="98513"/>
    <lineage>
        <taxon>Bacteria</taxon>
        <taxon>Pseudomonadati</taxon>
        <taxon>Pseudomonadota</taxon>
        <taxon>Alphaproteobacteria</taxon>
        <taxon>Caulobacterales</taxon>
        <taxon>Caulobacteraceae</taxon>
        <taxon>Phenylobacterium</taxon>
    </lineage>
</organism>
<evidence type="ECO:0000313" key="2">
    <source>
        <dbReference type="EMBL" id="MBB3891629.1"/>
    </source>
</evidence>
<proteinExistence type="predicted"/>
<dbReference type="Proteomes" id="UP000530564">
    <property type="component" value="Unassembled WGS sequence"/>
</dbReference>
<dbReference type="PANTHER" id="PTHR15887:SF1">
    <property type="entry name" value="TRANSMEMBRANE PROTEIN 69"/>
    <property type="match status" value="1"/>
</dbReference>
<comment type="caution">
    <text evidence="2">The sequence shown here is derived from an EMBL/GenBank/DDBJ whole genome shotgun (WGS) entry which is preliminary data.</text>
</comment>
<evidence type="ECO:0000256" key="1">
    <source>
        <dbReference type="SAM" id="Phobius"/>
    </source>
</evidence>
<keyword evidence="1" id="KW-0472">Membrane</keyword>
<accession>A0A840A0W8</accession>
<sequence length="155" mass="16635">METDGHLHAVTAAPRPLWVIALAGLAPFPISALTYVYGDAEVSGPALTVLLTWSAIVLGFLGGIRWGLESGRASPRWTRLATSVISPTAAWTLIFARGSVETAWLLCGFLAAFILQWLYDHAAPDVPARFPRLMTTLTLGACLSLGLALEQAMRM</sequence>
<keyword evidence="3" id="KW-1185">Reference proteome</keyword>
<dbReference type="RefSeq" id="WP_183772808.1">
    <property type="nucleotide sequence ID" value="NZ_JACIDK010000003.1"/>
</dbReference>